<reference evidence="4 5" key="1">
    <citation type="submission" date="2023-07" db="EMBL/GenBank/DDBJ databases">
        <title>Genomic Encyclopedia of Type Strains, Phase IV (KMG-IV): sequencing the most valuable type-strain genomes for metagenomic binning, comparative biology and taxonomic classification.</title>
        <authorList>
            <person name="Goeker M."/>
        </authorList>
    </citation>
    <scope>NUCLEOTIDE SEQUENCE [LARGE SCALE GENOMIC DNA]</scope>
    <source>
        <strain evidence="4 5">DSM 15561</strain>
    </source>
</reference>
<protein>
    <submittedName>
        <fullName evidence="4">dTDP-4-amino-4,6-dideoxygalactose transaminase</fullName>
    </submittedName>
</protein>
<accession>A0ABU0LTW8</accession>
<keyword evidence="5" id="KW-1185">Reference proteome</keyword>
<evidence type="ECO:0000256" key="3">
    <source>
        <dbReference type="RuleBase" id="RU004508"/>
    </source>
</evidence>
<sequence length="388" mass="41906">MSTILRAANVDRRMIPLLRPLLPSAERLLPYLKRIDAGRIYTNHGPLVREFEQRLRCLIGHDLRLATATSGTLALEAAIVSAAPLSPERPLALMPSFTFTATALAAERCGYKPYFLDIDPDTWMIDPAKLGMHPMIDKAGLVIPVAPLGRPVPAAAWAAFSQATGIPVVIDAAGSLSQIFDDPEQFVGSVPVIASLHATKGFSSGEGGLVLSRDESVIHGCVRALNFGFYGSRESLSAGTNGKMSEYHAAIGLAELDGWKEKRQRFLAVADIYQRVAADRGLADRFFCVPEVGISYAILEARSVDESLRIRQHLEAASIGSRLWYENGLHLHAHFARTPRDAMGASEKTAARLIGLPMAPDLVPDQIVRILATVADAVFGPARAVQGL</sequence>
<evidence type="ECO:0000256" key="1">
    <source>
        <dbReference type="ARBA" id="ARBA00022898"/>
    </source>
</evidence>
<dbReference type="Pfam" id="PF01041">
    <property type="entry name" value="DegT_DnrJ_EryC1"/>
    <property type="match status" value="1"/>
</dbReference>
<comment type="similarity">
    <text evidence="2 3">Belongs to the DegT/DnrJ/EryC1 family.</text>
</comment>
<evidence type="ECO:0000313" key="5">
    <source>
        <dbReference type="Proteomes" id="UP001235094"/>
    </source>
</evidence>
<name>A0ABU0LTW8_9HYPH</name>
<dbReference type="SUPFAM" id="SSF53383">
    <property type="entry name" value="PLP-dependent transferases"/>
    <property type="match status" value="1"/>
</dbReference>
<gene>
    <name evidence="4" type="ORF">QOZ99_003069</name>
</gene>
<dbReference type="InterPro" id="IPR015424">
    <property type="entry name" value="PyrdxlP-dep_Trfase"/>
</dbReference>
<dbReference type="InterPro" id="IPR015421">
    <property type="entry name" value="PyrdxlP-dep_Trfase_major"/>
</dbReference>
<evidence type="ECO:0000256" key="2">
    <source>
        <dbReference type="ARBA" id="ARBA00037999"/>
    </source>
</evidence>
<proteinExistence type="inferred from homology"/>
<comment type="caution">
    <text evidence="4">The sequence shown here is derived from an EMBL/GenBank/DDBJ whole genome shotgun (WGS) entry which is preliminary data.</text>
</comment>
<dbReference type="PIRSF" id="PIRSF000390">
    <property type="entry name" value="PLP_StrS"/>
    <property type="match status" value="1"/>
</dbReference>
<dbReference type="RefSeq" id="WP_306890848.1">
    <property type="nucleotide sequence ID" value="NZ_JAUSVR010000010.1"/>
</dbReference>
<dbReference type="EMBL" id="JAUSVR010000010">
    <property type="protein sequence ID" value="MDQ0512167.1"/>
    <property type="molecule type" value="Genomic_DNA"/>
</dbReference>
<dbReference type="InterPro" id="IPR000653">
    <property type="entry name" value="DegT/StrS_aminotransferase"/>
</dbReference>
<dbReference type="Proteomes" id="UP001235094">
    <property type="component" value="Unassembled WGS sequence"/>
</dbReference>
<evidence type="ECO:0000313" key="4">
    <source>
        <dbReference type="EMBL" id="MDQ0512167.1"/>
    </source>
</evidence>
<keyword evidence="1 3" id="KW-0663">Pyridoxal phosphate</keyword>
<dbReference type="PANTHER" id="PTHR30244">
    <property type="entry name" value="TRANSAMINASE"/>
    <property type="match status" value="1"/>
</dbReference>
<organism evidence="4 5">
    <name type="scientific">Ancylobacter amanitiformis</name>
    <dbReference type="NCBI Taxonomy" id="217069"/>
    <lineage>
        <taxon>Bacteria</taxon>
        <taxon>Pseudomonadati</taxon>
        <taxon>Pseudomonadota</taxon>
        <taxon>Alphaproteobacteria</taxon>
        <taxon>Hyphomicrobiales</taxon>
        <taxon>Xanthobacteraceae</taxon>
        <taxon>Ancylobacter</taxon>
    </lineage>
</organism>
<dbReference type="PANTHER" id="PTHR30244:SF9">
    <property type="entry name" value="PROTEIN RV3402C"/>
    <property type="match status" value="1"/>
</dbReference>
<dbReference type="Gene3D" id="3.40.640.10">
    <property type="entry name" value="Type I PLP-dependent aspartate aminotransferase-like (Major domain)"/>
    <property type="match status" value="1"/>
</dbReference>